<accession>A0A078AA37</accession>
<feature type="region of interest" description="Disordered" evidence="3">
    <location>
        <begin position="612"/>
        <end position="646"/>
    </location>
</feature>
<feature type="region of interest" description="Disordered" evidence="3">
    <location>
        <begin position="421"/>
        <end position="445"/>
    </location>
</feature>
<protein>
    <submittedName>
        <fullName evidence="6">Dual specificity catalytic domain containing protein</fullName>
    </submittedName>
</protein>
<evidence type="ECO:0000259" key="4">
    <source>
        <dbReference type="PROSITE" id="PS50054"/>
    </source>
</evidence>
<dbReference type="PANTHER" id="PTHR46381">
    <property type="entry name" value="MKPA PROTEIN"/>
    <property type="match status" value="1"/>
</dbReference>
<dbReference type="CDD" id="cd14498">
    <property type="entry name" value="DSP"/>
    <property type="match status" value="1"/>
</dbReference>
<evidence type="ECO:0000256" key="1">
    <source>
        <dbReference type="ARBA" id="ARBA00022801"/>
    </source>
</evidence>
<keyword evidence="1" id="KW-0378">Hydrolase</keyword>
<feature type="compositionally biased region" description="Polar residues" evidence="3">
    <location>
        <begin position="612"/>
        <end position="627"/>
    </location>
</feature>
<feature type="region of interest" description="Disordered" evidence="3">
    <location>
        <begin position="330"/>
        <end position="360"/>
    </location>
</feature>
<dbReference type="SMART" id="SM00195">
    <property type="entry name" value="DSPc"/>
    <property type="match status" value="1"/>
</dbReference>
<dbReference type="AlphaFoldDB" id="A0A078AA37"/>
<dbReference type="InterPro" id="IPR029021">
    <property type="entry name" value="Prot-tyrosine_phosphatase-like"/>
</dbReference>
<sequence>MGTKISIDKHVSTLEDILEMSPSYFDKIKFESKISQNITQHLKIWKFSEDKRKFDSVKSTPVQLHNLQQSGFFFSSEEAYLILLVYKNGYEAQSDLVSFPHSLWGVVQSAENLTPRGLLNTFSTNDDESFRNHQFDSFLLSKRRDMNEDEEMKDESKQKSNNQSQQFKYMIFVWNGKQAGPLVKATALTKGYELDDLLIKAKDAVLQVFFSGGVIRGKKLQRSNVLVFDDVIDSKKNDGNDKQQDNPNTPSAEEIVKAYETVYLLKWLFPQSVIEDQIKSSQYVDYFKKPKFQNFLNTFKTAQKQLDYWSKFDNIDKMLKDLDLSSDNENNVGGNKIGSNQAFNDSDYEEDDENMNDISDRNVSEGLISYQNNQDKGEEQMNNQAQQQKPAEQLKQMLGGGLKQPVPPIGKLNLANISQNKEQDEVKKPEMQKQTNVPSLGLGQKGKFNLDISKAQRIKNQDENGQDSQRELIEQQQIERENQEKIQKKTVPGLKLGGPELQLNKQQEALQAQHQNQVPTKKMSLGLGLDISKAQNYQQESLLKNEQIIQKAKENQNPPENEGPQLQINISNISKLREIQQDYPMEEAPVHRRGLEEEQAMNVDSQISKKILSVSSRGDTENSSLESSNRDLIPPEQLTDEDFDMKGTSRKEYENEYYKRICSEIIDEFLFLGSDIVAQDKEILQKNGITHVINCAADYSANYYDGEIKYKKYHLKDHIRENIECVFYDAMHFIDEARKENGKVYVHCVQGVSRSATIVLAYLIFSQKMNYQDGFNYLKERRAIANPNMTFIAQLIQFYKRLYSEAYESLPVSPRVFIMMENLYQGKNSKVLDPRGMFIIQGREVIKIWIGSMIPQANIEPYKRYAENYIKVLQKYERAPQQFSYVNQFEEDTSFWKLFNLEQKPQKDYENIAEWNTIFLDVFISNYDYIFQLAKVKHQDKKAPVVMQMQNYREIVSNEQIFKPRLFVYPDTQQSSTVFDLDDLSEENFILLCVKAKPEEGLEDELHIWRGPDFEEGQLDINQFIDEVIKKYWGGEKDQSEIERIEQIPGGEEDDFLNYFD</sequence>
<name>A0A078AA37_STYLE</name>
<dbReference type="OMA" id="QSIACRM"/>
<proteinExistence type="predicted"/>
<feature type="domain" description="Tyrosine specific protein phosphatases" evidence="5">
    <location>
        <begin position="725"/>
        <end position="782"/>
    </location>
</feature>
<dbReference type="Proteomes" id="UP000039865">
    <property type="component" value="Unassembled WGS sequence"/>
</dbReference>
<dbReference type="InterPro" id="IPR020422">
    <property type="entry name" value="TYR_PHOSPHATASE_DUAL_dom"/>
</dbReference>
<gene>
    <name evidence="6" type="primary">Contig14474.g15426</name>
    <name evidence="6" type="ORF">STYLEM_8039</name>
</gene>
<dbReference type="PROSITE" id="PS00383">
    <property type="entry name" value="TYR_PHOSPHATASE_1"/>
    <property type="match status" value="1"/>
</dbReference>
<keyword evidence="7" id="KW-1185">Reference proteome</keyword>
<keyword evidence="2" id="KW-0904">Protein phosphatase</keyword>
<evidence type="ECO:0000256" key="2">
    <source>
        <dbReference type="ARBA" id="ARBA00022912"/>
    </source>
</evidence>
<dbReference type="GO" id="GO:0004721">
    <property type="term" value="F:phosphoprotein phosphatase activity"/>
    <property type="evidence" value="ECO:0007669"/>
    <property type="project" value="UniProtKB-KW"/>
</dbReference>
<evidence type="ECO:0000256" key="3">
    <source>
        <dbReference type="SAM" id="MobiDB-lite"/>
    </source>
</evidence>
<dbReference type="OrthoDB" id="2017893at2759"/>
<dbReference type="InParanoid" id="A0A078AA37"/>
<organism evidence="6 7">
    <name type="scientific">Stylonychia lemnae</name>
    <name type="common">Ciliate</name>
    <dbReference type="NCBI Taxonomy" id="5949"/>
    <lineage>
        <taxon>Eukaryota</taxon>
        <taxon>Sar</taxon>
        <taxon>Alveolata</taxon>
        <taxon>Ciliophora</taxon>
        <taxon>Intramacronucleata</taxon>
        <taxon>Spirotrichea</taxon>
        <taxon>Stichotrichia</taxon>
        <taxon>Sporadotrichida</taxon>
        <taxon>Oxytrichidae</taxon>
        <taxon>Stylonychinae</taxon>
        <taxon>Stylonychia</taxon>
    </lineage>
</organism>
<dbReference type="Pfam" id="PF00782">
    <property type="entry name" value="DSPc"/>
    <property type="match status" value="1"/>
</dbReference>
<dbReference type="SUPFAM" id="SSF52799">
    <property type="entry name" value="(Phosphotyrosine protein) phosphatases II"/>
    <property type="match status" value="1"/>
</dbReference>
<dbReference type="PANTHER" id="PTHR46381:SF2">
    <property type="entry name" value="MAP KINASE PHOSPHATASE"/>
    <property type="match status" value="1"/>
</dbReference>
<dbReference type="PROSITE" id="PS50054">
    <property type="entry name" value="TYR_PHOSPHATASE_DUAL"/>
    <property type="match status" value="1"/>
</dbReference>
<evidence type="ECO:0000313" key="7">
    <source>
        <dbReference type="Proteomes" id="UP000039865"/>
    </source>
</evidence>
<evidence type="ECO:0000259" key="5">
    <source>
        <dbReference type="PROSITE" id="PS50056"/>
    </source>
</evidence>
<feature type="compositionally biased region" description="Basic and acidic residues" evidence="3">
    <location>
        <begin position="421"/>
        <end position="431"/>
    </location>
</feature>
<dbReference type="InterPro" id="IPR000387">
    <property type="entry name" value="Tyr_Pase_dom"/>
</dbReference>
<dbReference type="Gene3D" id="3.90.190.10">
    <property type="entry name" value="Protein tyrosine phosphatase superfamily"/>
    <property type="match status" value="1"/>
</dbReference>
<feature type="compositionally biased region" description="Acidic residues" evidence="3">
    <location>
        <begin position="346"/>
        <end position="355"/>
    </location>
</feature>
<dbReference type="PROSITE" id="PS50056">
    <property type="entry name" value="TYR_PHOSPHATASE_2"/>
    <property type="match status" value="1"/>
</dbReference>
<dbReference type="EMBL" id="CCKQ01007646">
    <property type="protein sequence ID" value="CDW79054.1"/>
    <property type="molecule type" value="Genomic_DNA"/>
</dbReference>
<dbReference type="InterPro" id="IPR016130">
    <property type="entry name" value="Tyr_Pase_AS"/>
</dbReference>
<dbReference type="InterPro" id="IPR000340">
    <property type="entry name" value="Dual-sp_phosphatase_cat-dom"/>
</dbReference>
<dbReference type="SUPFAM" id="SSF55753">
    <property type="entry name" value="Actin depolymerizing proteins"/>
    <property type="match status" value="1"/>
</dbReference>
<evidence type="ECO:0000313" key="6">
    <source>
        <dbReference type="EMBL" id="CDW79054.1"/>
    </source>
</evidence>
<feature type="compositionally biased region" description="Polar residues" evidence="3">
    <location>
        <begin position="330"/>
        <end position="344"/>
    </location>
</feature>
<reference evidence="6 7" key="1">
    <citation type="submission" date="2014-06" db="EMBL/GenBank/DDBJ databases">
        <authorList>
            <person name="Swart Estienne"/>
        </authorList>
    </citation>
    <scope>NUCLEOTIDE SEQUENCE [LARGE SCALE GENOMIC DNA]</scope>
    <source>
        <strain evidence="6 7">130c</strain>
    </source>
</reference>
<feature type="domain" description="Tyrosine-protein phosphatase" evidence="4">
    <location>
        <begin position="661"/>
        <end position="804"/>
    </location>
</feature>